<evidence type="ECO:0000256" key="2">
    <source>
        <dbReference type="SAM" id="SignalP"/>
    </source>
</evidence>
<keyword evidence="2" id="KW-0732">Signal</keyword>
<dbReference type="InterPro" id="IPR012332">
    <property type="entry name" value="Autotransporter_pectin_lyase_C"/>
</dbReference>
<dbReference type="InterPro" id="IPR004899">
    <property type="entry name" value="Pertactin_central"/>
</dbReference>
<evidence type="ECO:0000313" key="5">
    <source>
        <dbReference type="Proteomes" id="UP000471298"/>
    </source>
</evidence>
<protein>
    <recommendedName>
        <fullName evidence="3">Pertactin central region domain-containing protein</fullName>
    </recommendedName>
</protein>
<dbReference type="SUPFAM" id="SSF51126">
    <property type="entry name" value="Pectin lyase-like"/>
    <property type="match status" value="1"/>
</dbReference>
<sequence>MLFFIRKSLVVFVGSSCSLVYAVCTPPSPATTAGDTITCTGATTNEIYQLKASNQTWINEGDYTYPNPLNIRLGVNLGVIGNTQTGAPNGPFDGQTVINRGLIQVSNITLNEPGAFAFGVINMGFRGGRLNKSNQRVLNEASGVISITQTNSSGNGVLTGVAMTSELGGVNTIENQGQFNISTVSGTTGIFGLYAADFYTTATSYAITNSGSLTVTSTQPTTGTTPNTGVIIGGDALNNPNATLYEAVNSGTITIDLQSATPADGVGIRLNRGSAQVARVENTGDITLQGNVNPTNANLLKQSAGISVSSPIGTTPITTITNSGTVDAQTAFSVLGSAAVEQFTNSGTLIGPVNLADGSDEMTVLAGSVINDLLDGGDDVGSADGMVDTLNFDGLTITAPDMMNWELTNVINGANVTFADDFTTETLTTDSASTAVLADALTITGDVLNDGTINMQSGTATGTATIDGNLTGSGTLAISIDVGADIADVLTVTGDSTGASVAITPNPISAVPATGNDVLVATVNGTPAAGDFTLPNGTTMQTINGVTYELVLVGDNWFLRANGTPMIAKIPSVSVLGLLLLMFFISRAGLLATRQERKR</sequence>
<organism evidence="4 5">
    <name type="scientific">Ostreibacterium oceani</name>
    <dbReference type="NCBI Taxonomy" id="2654998"/>
    <lineage>
        <taxon>Bacteria</taxon>
        <taxon>Pseudomonadati</taxon>
        <taxon>Pseudomonadota</taxon>
        <taxon>Gammaproteobacteria</taxon>
        <taxon>Cardiobacteriales</taxon>
        <taxon>Ostreibacteriaceae</taxon>
        <taxon>Ostreibacterium</taxon>
    </lineage>
</organism>
<reference evidence="4 5" key="1">
    <citation type="submission" date="2019-10" db="EMBL/GenBank/DDBJ databases">
        <title>Cardiobacteriales fam. a chemoheterotrophic member of the order Cardiobacteriales, and proposal of Cardiobacteriales fam. nov.</title>
        <authorList>
            <person name="Wang C."/>
        </authorList>
    </citation>
    <scope>NUCLEOTIDE SEQUENCE [LARGE SCALE GENOMIC DNA]</scope>
    <source>
        <strain evidence="4 5">ML27</strain>
    </source>
</reference>
<gene>
    <name evidence="4" type="ORF">GCU85_01435</name>
</gene>
<dbReference type="EMBL" id="WHNW01000001">
    <property type="protein sequence ID" value="MPV85396.1"/>
    <property type="molecule type" value="Genomic_DNA"/>
</dbReference>
<proteinExistence type="predicted"/>
<keyword evidence="1" id="KW-1133">Transmembrane helix</keyword>
<feature type="transmembrane region" description="Helical" evidence="1">
    <location>
        <begin position="573"/>
        <end position="593"/>
    </location>
</feature>
<feature type="chain" id="PRO_5027014067" description="Pertactin central region domain-containing protein" evidence="2">
    <location>
        <begin position="23"/>
        <end position="599"/>
    </location>
</feature>
<accession>A0A6N7F0L8</accession>
<feature type="domain" description="Pertactin central region" evidence="3">
    <location>
        <begin position="448"/>
        <end position="559"/>
    </location>
</feature>
<keyword evidence="1" id="KW-0472">Membrane</keyword>
<feature type="signal peptide" evidence="2">
    <location>
        <begin position="1"/>
        <end position="22"/>
    </location>
</feature>
<dbReference type="Pfam" id="PF03212">
    <property type="entry name" value="Pertactin"/>
    <property type="match status" value="1"/>
</dbReference>
<evidence type="ECO:0000256" key="1">
    <source>
        <dbReference type="SAM" id="Phobius"/>
    </source>
</evidence>
<dbReference type="InParanoid" id="A0A6N7F0L8"/>
<dbReference type="Proteomes" id="UP000471298">
    <property type="component" value="Unassembled WGS sequence"/>
</dbReference>
<dbReference type="Gene3D" id="2.160.20.20">
    <property type="match status" value="1"/>
</dbReference>
<name>A0A6N7F0L8_9GAMM</name>
<dbReference type="AlphaFoldDB" id="A0A6N7F0L8"/>
<keyword evidence="5" id="KW-1185">Reference proteome</keyword>
<evidence type="ECO:0000313" key="4">
    <source>
        <dbReference type="EMBL" id="MPV85396.1"/>
    </source>
</evidence>
<dbReference type="InterPro" id="IPR011050">
    <property type="entry name" value="Pectin_lyase_fold/virulence"/>
</dbReference>
<keyword evidence="1" id="KW-0812">Transmembrane</keyword>
<evidence type="ECO:0000259" key="3">
    <source>
        <dbReference type="Pfam" id="PF03212"/>
    </source>
</evidence>
<comment type="caution">
    <text evidence="4">The sequence shown here is derived from an EMBL/GenBank/DDBJ whole genome shotgun (WGS) entry which is preliminary data.</text>
</comment>